<organism evidence="1 2">
    <name type="scientific">Araneus ventricosus</name>
    <name type="common">Orbweaver spider</name>
    <name type="synonym">Epeira ventricosa</name>
    <dbReference type="NCBI Taxonomy" id="182803"/>
    <lineage>
        <taxon>Eukaryota</taxon>
        <taxon>Metazoa</taxon>
        <taxon>Ecdysozoa</taxon>
        <taxon>Arthropoda</taxon>
        <taxon>Chelicerata</taxon>
        <taxon>Arachnida</taxon>
        <taxon>Araneae</taxon>
        <taxon>Araneomorphae</taxon>
        <taxon>Entelegynae</taxon>
        <taxon>Araneoidea</taxon>
        <taxon>Araneidae</taxon>
        <taxon>Araneus</taxon>
    </lineage>
</organism>
<keyword evidence="2" id="KW-1185">Reference proteome</keyword>
<dbReference type="Proteomes" id="UP000499080">
    <property type="component" value="Unassembled WGS sequence"/>
</dbReference>
<evidence type="ECO:0000313" key="1">
    <source>
        <dbReference type="EMBL" id="GBO40111.1"/>
    </source>
</evidence>
<name>A0A4Y2WSI2_ARAVE</name>
<accession>A0A4Y2WSI2</accession>
<dbReference type="AlphaFoldDB" id="A0A4Y2WSI2"/>
<protein>
    <submittedName>
        <fullName evidence="1">Uncharacterized protein</fullName>
    </submittedName>
</protein>
<reference evidence="1 2" key="1">
    <citation type="journal article" date="2019" name="Sci. Rep.">
        <title>Orb-weaving spider Araneus ventricosus genome elucidates the spidroin gene catalogue.</title>
        <authorList>
            <person name="Kono N."/>
            <person name="Nakamura H."/>
            <person name="Ohtoshi R."/>
            <person name="Moran D.A.P."/>
            <person name="Shinohara A."/>
            <person name="Yoshida Y."/>
            <person name="Fujiwara M."/>
            <person name="Mori M."/>
            <person name="Tomita M."/>
            <person name="Arakawa K."/>
        </authorList>
    </citation>
    <scope>NUCLEOTIDE SEQUENCE [LARGE SCALE GENOMIC DNA]</scope>
</reference>
<proteinExistence type="predicted"/>
<evidence type="ECO:0000313" key="2">
    <source>
        <dbReference type="Proteomes" id="UP000499080"/>
    </source>
</evidence>
<comment type="caution">
    <text evidence="1">The sequence shown here is derived from an EMBL/GenBank/DDBJ whole genome shotgun (WGS) entry which is preliminary data.</text>
</comment>
<sequence length="77" mass="8535">MEDGEWQATLLDISMVISFQTKLKLSKSIQWFGLGDFDRVKASFSTVNDGEAAQFRVEALPRGNGSHERGGAFLEPD</sequence>
<gene>
    <name evidence="1" type="ORF">AVEN_31449_1</name>
</gene>
<dbReference type="EMBL" id="BGPR01065290">
    <property type="protein sequence ID" value="GBO40111.1"/>
    <property type="molecule type" value="Genomic_DNA"/>
</dbReference>